<accession>A0A8B9UYV7</accession>
<evidence type="ECO:0000313" key="9">
    <source>
        <dbReference type="Proteomes" id="UP000694549"/>
    </source>
</evidence>
<dbReference type="Pfam" id="PF03006">
    <property type="entry name" value="HlyIII"/>
    <property type="match status" value="1"/>
</dbReference>
<keyword evidence="6" id="KW-0862">Zinc</keyword>
<evidence type="ECO:0000256" key="2">
    <source>
        <dbReference type="ARBA" id="ARBA00007018"/>
    </source>
</evidence>
<name>A0A8B9UYV7_9AVES</name>
<feature type="binding site" evidence="6">
    <location>
        <position position="255"/>
    </location>
    <ligand>
        <name>Zn(2+)</name>
        <dbReference type="ChEBI" id="CHEBI:29105"/>
    </ligand>
</feature>
<dbReference type="PANTHER" id="PTHR20855">
    <property type="entry name" value="ADIPOR/PROGESTIN RECEPTOR-RELATED"/>
    <property type="match status" value="1"/>
</dbReference>
<evidence type="ECO:0000256" key="7">
    <source>
        <dbReference type="SAM" id="Phobius"/>
    </source>
</evidence>
<evidence type="ECO:0000256" key="4">
    <source>
        <dbReference type="ARBA" id="ARBA00022989"/>
    </source>
</evidence>
<feature type="transmembrane region" description="Helical" evidence="7">
    <location>
        <begin position="297"/>
        <end position="321"/>
    </location>
</feature>
<keyword evidence="4 7" id="KW-1133">Transmembrane helix</keyword>
<dbReference type="GO" id="GO:0046872">
    <property type="term" value="F:metal ion binding"/>
    <property type="evidence" value="ECO:0007669"/>
    <property type="project" value="UniProtKB-KW"/>
</dbReference>
<dbReference type="Ensembl" id="ENSAZOT00000016748.1">
    <property type="protein sequence ID" value="ENSAZOP00000015576.1"/>
    <property type="gene ID" value="ENSAZOG00000010118.1"/>
</dbReference>
<keyword evidence="5 7" id="KW-0472">Membrane</keyword>
<feature type="transmembrane region" description="Helical" evidence="7">
    <location>
        <begin position="186"/>
        <end position="206"/>
    </location>
</feature>
<comment type="subcellular location">
    <subcellularLocation>
        <location evidence="1">Membrane</location>
        <topology evidence="1">Multi-pass membrane protein</topology>
    </subcellularLocation>
</comment>
<feature type="binding site" evidence="6">
    <location>
        <position position="103"/>
    </location>
    <ligand>
        <name>Zn(2+)</name>
        <dbReference type="ChEBI" id="CHEBI:29105"/>
    </ligand>
</feature>
<feature type="transmembrane region" description="Helical" evidence="7">
    <location>
        <begin position="117"/>
        <end position="141"/>
    </location>
</feature>
<evidence type="ECO:0000256" key="1">
    <source>
        <dbReference type="ARBA" id="ARBA00004141"/>
    </source>
</evidence>
<comment type="similarity">
    <text evidence="2">Belongs to the ADIPOR family.</text>
</comment>
<feature type="transmembrane region" description="Helical" evidence="7">
    <location>
        <begin position="85"/>
        <end position="105"/>
    </location>
</feature>
<feature type="transmembrane region" description="Helical" evidence="7">
    <location>
        <begin position="53"/>
        <end position="73"/>
    </location>
</feature>
<dbReference type="InterPro" id="IPR004254">
    <property type="entry name" value="AdipoR/HlyIII-related"/>
</dbReference>
<protein>
    <submittedName>
        <fullName evidence="8">Progestin and adipoQ receptor family member 5</fullName>
    </submittedName>
</protein>
<keyword evidence="3 7" id="KW-0812">Transmembrane</keyword>
<reference evidence="8" key="2">
    <citation type="submission" date="2025-09" db="UniProtKB">
        <authorList>
            <consortium name="Ensembl"/>
        </authorList>
    </citation>
    <scope>IDENTIFICATION</scope>
</reference>
<feature type="binding site" evidence="6">
    <location>
        <position position="259"/>
    </location>
    <ligand>
        <name>Zn(2+)</name>
        <dbReference type="ChEBI" id="CHEBI:29105"/>
    </ligand>
</feature>
<evidence type="ECO:0000256" key="5">
    <source>
        <dbReference type="ARBA" id="ARBA00023136"/>
    </source>
</evidence>
<organism evidence="8 9">
    <name type="scientific">Anas zonorhyncha</name>
    <name type="common">Eastern spot-billed duck</name>
    <dbReference type="NCBI Taxonomy" id="75864"/>
    <lineage>
        <taxon>Eukaryota</taxon>
        <taxon>Metazoa</taxon>
        <taxon>Chordata</taxon>
        <taxon>Craniata</taxon>
        <taxon>Vertebrata</taxon>
        <taxon>Euteleostomi</taxon>
        <taxon>Archelosauria</taxon>
        <taxon>Archosauria</taxon>
        <taxon>Dinosauria</taxon>
        <taxon>Saurischia</taxon>
        <taxon>Theropoda</taxon>
        <taxon>Coelurosauria</taxon>
        <taxon>Aves</taxon>
        <taxon>Neognathae</taxon>
        <taxon>Galloanserae</taxon>
        <taxon>Anseriformes</taxon>
        <taxon>Anatidae</taxon>
        <taxon>Anatinae</taxon>
        <taxon>Anas</taxon>
    </lineage>
</organism>
<keyword evidence="9" id="KW-1185">Reference proteome</keyword>
<evidence type="ECO:0000313" key="8">
    <source>
        <dbReference type="Ensembl" id="ENSAZOP00000015576.1"/>
    </source>
</evidence>
<dbReference type="GO" id="GO:0016020">
    <property type="term" value="C:membrane"/>
    <property type="evidence" value="ECO:0007669"/>
    <property type="project" value="UniProtKB-SubCell"/>
</dbReference>
<keyword evidence="6" id="KW-0479">Metal-binding</keyword>
<dbReference type="AlphaFoldDB" id="A0A8B9UYV7"/>
<evidence type="ECO:0000256" key="3">
    <source>
        <dbReference type="ARBA" id="ARBA00022692"/>
    </source>
</evidence>
<evidence type="ECO:0000256" key="6">
    <source>
        <dbReference type="PIRSR" id="PIRSR604254-1"/>
    </source>
</evidence>
<reference evidence="8" key="1">
    <citation type="submission" date="2025-08" db="UniProtKB">
        <authorList>
            <consortium name="Ensembl"/>
        </authorList>
    </citation>
    <scope>IDENTIFICATION</scope>
</reference>
<dbReference type="GO" id="GO:0038023">
    <property type="term" value="F:signaling receptor activity"/>
    <property type="evidence" value="ECO:0007669"/>
    <property type="project" value="TreeGrafter"/>
</dbReference>
<dbReference type="Proteomes" id="UP000694549">
    <property type="component" value="Unplaced"/>
</dbReference>
<feature type="transmembrane region" description="Helical" evidence="7">
    <location>
        <begin position="218"/>
        <end position="236"/>
    </location>
</feature>
<sequence length="333" mass="37447">MMLSLKLPRLLSINQVPKGYQEQGILCGYRPPRSSAADCLLSVFQMTNETLNIWTHFVPAWYFVWTLVGRLRGPGGPEDPHSWPLLAYLLTCCIYPLASSCAHTFSPMSTRARHICYFFDYAALSMYSLGSALAYSAYVFPDEWLSSTFHHCYVPIAVFNTVVSTSLSCYSRFLEVERPRLSKVSRTLAFVYPYLFDSIPLFYRFYLCAVRGCAEPAVALHYKHTAFAFLTCFIFATHLPERLAPGHFDYIGHSHQVFHVCGILGTHFQMEAIMLDMSERHERLLATSLLPSALQTLAPMGTCMAIGLAVIGLCSASLCFMPEPGHKDKPHGH</sequence>
<proteinExistence type="inferred from homology"/>
<dbReference type="PANTHER" id="PTHR20855:SF38">
    <property type="entry name" value="MEMBRANE PROGESTIN RECEPTOR GAMMA"/>
    <property type="match status" value="1"/>
</dbReference>